<evidence type="ECO:0000256" key="2">
    <source>
        <dbReference type="ARBA" id="ARBA00008312"/>
    </source>
</evidence>
<feature type="binding site" evidence="10">
    <location>
        <position position="234"/>
    </location>
    <ligand>
        <name>NADP(+)</name>
        <dbReference type="ChEBI" id="CHEBI:58349"/>
    </ligand>
</feature>
<dbReference type="GeneID" id="30027262"/>
<comment type="subcellular location">
    <subcellularLocation>
        <location evidence="8">Mitochondrion</location>
    </subcellularLocation>
</comment>
<accession>A0A1A0H7P7</accession>
<dbReference type="GO" id="GO:0005743">
    <property type="term" value="C:mitochondrial inner membrane"/>
    <property type="evidence" value="ECO:0007669"/>
    <property type="project" value="EnsemblFungi"/>
</dbReference>
<evidence type="ECO:0000256" key="10">
    <source>
        <dbReference type="PIRSR" id="PIRSR000362-2"/>
    </source>
</evidence>
<organism evidence="12 13">
    <name type="scientific">Metschnikowia bicuspidata var. bicuspidata NRRL YB-4993</name>
    <dbReference type="NCBI Taxonomy" id="869754"/>
    <lineage>
        <taxon>Eukaryota</taxon>
        <taxon>Fungi</taxon>
        <taxon>Dikarya</taxon>
        <taxon>Ascomycota</taxon>
        <taxon>Saccharomycotina</taxon>
        <taxon>Pichiomycetes</taxon>
        <taxon>Metschnikowiaceae</taxon>
        <taxon>Metschnikowia</taxon>
    </lineage>
</organism>
<comment type="cofactor">
    <cofactor evidence="1 8 9">
        <name>FAD</name>
        <dbReference type="ChEBI" id="CHEBI:57692"/>
    </cofactor>
</comment>
<gene>
    <name evidence="12" type="ORF">METBIDRAFT_12953</name>
</gene>
<keyword evidence="4 8" id="KW-0274">FAD</keyword>
<dbReference type="Gene3D" id="3.50.50.60">
    <property type="entry name" value="FAD/NAD(P)-binding domain"/>
    <property type="match status" value="1"/>
</dbReference>
<feature type="binding site" evidence="9">
    <location>
        <position position="63"/>
    </location>
    <ligand>
        <name>FAD</name>
        <dbReference type="ChEBI" id="CHEBI:57692"/>
    </ligand>
</feature>
<evidence type="ECO:0000259" key="11">
    <source>
        <dbReference type="Pfam" id="PF07992"/>
    </source>
</evidence>
<feature type="binding site" evidence="9">
    <location>
        <position position="101"/>
    </location>
    <ligand>
        <name>FAD</name>
        <dbReference type="ChEBI" id="CHEBI:57692"/>
    </ligand>
</feature>
<dbReference type="STRING" id="869754.A0A1A0H7P7"/>
<evidence type="ECO:0000313" key="13">
    <source>
        <dbReference type="Proteomes" id="UP000092555"/>
    </source>
</evidence>
<dbReference type="PANTHER" id="PTHR48467">
    <property type="entry name" value="GLUTAMATE SYNTHASE 1 [NADH], CHLOROPLASTIC-LIKE"/>
    <property type="match status" value="1"/>
</dbReference>
<dbReference type="InterPro" id="IPR055275">
    <property type="entry name" value="Ferredox_Rdtase"/>
</dbReference>
<feature type="binding site" evidence="10">
    <location>
        <begin position="177"/>
        <end position="180"/>
    </location>
    <ligand>
        <name>NADP(+)</name>
        <dbReference type="ChEBI" id="CHEBI:58349"/>
    </ligand>
</feature>
<dbReference type="GO" id="GO:0004324">
    <property type="term" value="F:ferredoxin-NADP+ reductase activity"/>
    <property type="evidence" value="ECO:0007669"/>
    <property type="project" value="EnsemblFungi"/>
</dbReference>
<evidence type="ECO:0000256" key="4">
    <source>
        <dbReference type="ARBA" id="ARBA00022827"/>
    </source>
</evidence>
<dbReference type="GO" id="GO:0006744">
    <property type="term" value="P:ubiquinone biosynthetic process"/>
    <property type="evidence" value="ECO:0007669"/>
    <property type="project" value="EnsemblFungi"/>
</dbReference>
<keyword evidence="13" id="KW-1185">Reference proteome</keyword>
<keyword evidence="8" id="KW-0496">Mitochondrion</keyword>
<dbReference type="Pfam" id="PF07992">
    <property type="entry name" value="Pyr_redox_2"/>
    <property type="match status" value="1"/>
</dbReference>
<dbReference type="InterPro" id="IPR036188">
    <property type="entry name" value="FAD/NAD-bd_sf"/>
</dbReference>
<comment type="similarity">
    <text evidence="2 8">Belongs to the ferredoxin--NADP reductase type 1 family.</text>
</comment>
<evidence type="ECO:0000313" key="12">
    <source>
        <dbReference type="EMBL" id="OBA19923.1"/>
    </source>
</evidence>
<keyword evidence="5 8" id="KW-0521">NADP</keyword>
<dbReference type="AlphaFoldDB" id="A0A1A0H7P7"/>
<keyword evidence="3 8" id="KW-0285">Flavoprotein</keyword>
<keyword evidence="6 8" id="KW-0560">Oxidoreductase</keyword>
<feature type="domain" description="FAD/NAD(P)-binding" evidence="11">
    <location>
        <begin position="22"/>
        <end position="249"/>
    </location>
</feature>
<dbReference type="GO" id="GO:0006879">
    <property type="term" value="P:intracellular iron ion homeostasis"/>
    <property type="evidence" value="ECO:0007669"/>
    <property type="project" value="EnsemblFungi"/>
</dbReference>
<dbReference type="Proteomes" id="UP000092555">
    <property type="component" value="Unassembled WGS sequence"/>
</dbReference>
<dbReference type="EMBL" id="LXTC01000005">
    <property type="protein sequence ID" value="OBA19923.1"/>
    <property type="molecule type" value="Genomic_DNA"/>
</dbReference>
<evidence type="ECO:0000256" key="6">
    <source>
        <dbReference type="ARBA" id="ARBA00023002"/>
    </source>
</evidence>
<name>A0A1A0H7P7_9ASCO</name>
<dbReference type="InterPro" id="IPR021163">
    <property type="entry name" value="Ferredox_Rdtase_adrenod"/>
</dbReference>
<feature type="binding site" evidence="9">
    <location>
        <position position="411"/>
    </location>
    <ligand>
        <name>FAD</name>
        <dbReference type="ChEBI" id="CHEBI:57692"/>
    </ligand>
</feature>
<evidence type="ECO:0000256" key="3">
    <source>
        <dbReference type="ARBA" id="ARBA00022630"/>
    </source>
</evidence>
<dbReference type="InterPro" id="IPR023753">
    <property type="entry name" value="FAD/NAD-binding_dom"/>
</dbReference>
<proteinExistence type="inferred from homology"/>
<sequence length="501" mass="56246">MTSMICWPIARRGITTSRVANYNVAIVGAGPAGFYTAHHLLHKSKHMPITVDFFDRLPTPYGLSRYGVAPDHPEVKNCEEYMNKLWTDFSDKVRFFGNVNIGKDILLAQLEARYNSIVLSYGCTAFDIKLDIPGSSSPGVISAREFVNWYNGHPDSKQGSHFIPPLEKVRNVTIIGNGNVAIDIARVLLADPKSHWAPTDITSEAVELLSRSKVERVNIVARRGILESAFTNKEIRELLEISKELNIKFLPIPENVLAPIRQKAKLLARVEKRKFSILDKASSQATTPGESSKEWCLEFQLSPKQFVPSDEDAQLLKSTVFEVNELQEDSLTKKVTNKGTGKEIRIENDLVILSIGYKGEELEGFTASELEFTQKDNRIANNEGRILRSGAAAAGKEEEFTYKRGWYVSGWIKNGPKGVIATTMMDSFDTAEKILEDLSNEIYNVPNESSDIEKILPSPYVSWNGWKTIDLFELRQGRLLGKSRSKLRTINEMVQASRDET</sequence>
<feature type="binding site" evidence="9">
    <location>
        <position position="32"/>
    </location>
    <ligand>
        <name>FAD</name>
        <dbReference type="ChEBI" id="CHEBI:57692"/>
    </ligand>
</feature>
<protein>
    <recommendedName>
        <fullName evidence="8">NADPH:adrenodoxin oxidoreductase, mitochondrial</fullName>
        <ecNumber evidence="8">1.18.1.6</ecNumber>
    </recommendedName>
</protein>
<dbReference type="OrthoDB" id="333024at2759"/>
<feature type="binding site" evidence="10">
    <location>
        <begin position="222"/>
        <end position="223"/>
    </location>
    <ligand>
        <name>NADP(+)</name>
        <dbReference type="ChEBI" id="CHEBI:58349"/>
    </ligand>
</feature>
<comment type="caution">
    <text evidence="12">The sequence shown here is derived from an EMBL/GenBank/DDBJ whole genome shotgun (WGS) entry which is preliminary data.</text>
</comment>
<dbReference type="PANTHER" id="PTHR48467:SF1">
    <property type="entry name" value="GLUTAMATE SYNTHASE 1 [NADH], CHLOROPLASTIC-LIKE"/>
    <property type="match status" value="1"/>
</dbReference>
<evidence type="ECO:0000256" key="1">
    <source>
        <dbReference type="ARBA" id="ARBA00001974"/>
    </source>
</evidence>
<evidence type="ECO:0000256" key="9">
    <source>
        <dbReference type="PIRSR" id="PIRSR000362-1"/>
    </source>
</evidence>
<feature type="binding site" evidence="10">
    <location>
        <position position="418"/>
    </location>
    <ligand>
        <name>NADP(+)</name>
        <dbReference type="ChEBI" id="CHEBI:58349"/>
    </ligand>
</feature>
<comment type="catalytic activity">
    <reaction evidence="7 8">
        <text>2 reduced [adrenodoxin] + NADP(+) + H(+) = 2 oxidized [adrenodoxin] + NADPH</text>
        <dbReference type="Rhea" id="RHEA:42312"/>
        <dbReference type="Rhea" id="RHEA-COMP:9998"/>
        <dbReference type="Rhea" id="RHEA-COMP:9999"/>
        <dbReference type="ChEBI" id="CHEBI:15378"/>
        <dbReference type="ChEBI" id="CHEBI:33737"/>
        <dbReference type="ChEBI" id="CHEBI:33738"/>
        <dbReference type="ChEBI" id="CHEBI:57783"/>
        <dbReference type="ChEBI" id="CHEBI:58349"/>
        <dbReference type="EC" id="1.18.1.6"/>
    </reaction>
</comment>
<evidence type="ECO:0000256" key="8">
    <source>
        <dbReference type="PIRNR" id="PIRNR000362"/>
    </source>
</evidence>
<reference evidence="12 13" key="1">
    <citation type="submission" date="2016-05" db="EMBL/GenBank/DDBJ databases">
        <title>Comparative genomics of biotechnologically important yeasts.</title>
        <authorList>
            <consortium name="DOE Joint Genome Institute"/>
            <person name="Riley R."/>
            <person name="Haridas S."/>
            <person name="Wolfe K.H."/>
            <person name="Lopes M.R."/>
            <person name="Hittinger C.T."/>
            <person name="Goker M."/>
            <person name="Salamov A."/>
            <person name="Wisecaver J."/>
            <person name="Long T.M."/>
            <person name="Aerts A.L."/>
            <person name="Barry K."/>
            <person name="Choi C."/>
            <person name="Clum A."/>
            <person name="Coughlan A.Y."/>
            <person name="Deshpande S."/>
            <person name="Douglass A.P."/>
            <person name="Hanson S.J."/>
            <person name="Klenk H.-P."/>
            <person name="LaButti K."/>
            <person name="Lapidus A."/>
            <person name="Lindquist E."/>
            <person name="Lipzen A."/>
            <person name="Meier-kolthoff J.P."/>
            <person name="Ohm R.A."/>
            <person name="Otillar R.P."/>
            <person name="Pangilinan J."/>
            <person name="Peng Y."/>
            <person name="Rokas A."/>
            <person name="Rosa C.A."/>
            <person name="Scheuner C."/>
            <person name="Sibirny A.A."/>
            <person name="Slot J.C."/>
            <person name="Stielow J.B."/>
            <person name="Sun H."/>
            <person name="Kurtzman C.P."/>
            <person name="Blackwell M."/>
            <person name="Grigoriev I.V."/>
            <person name="Jeffries T.W."/>
        </authorList>
    </citation>
    <scope>NUCLEOTIDE SEQUENCE [LARGE SCALE GENOMIC DNA]</scope>
    <source>
        <strain evidence="12 13">NRRL YB-4993</strain>
    </source>
</reference>
<dbReference type="Gene3D" id="3.40.50.720">
    <property type="entry name" value="NAD(P)-binding Rossmann-like Domain"/>
    <property type="match status" value="1"/>
</dbReference>
<dbReference type="SUPFAM" id="SSF51971">
    <property type="entry name" value="Nucleotide-binding domain"/>
    <property type="match status" value="1"/>
</dbReference>
<feature type="binding site" evidence="9">
    <location>
        <begin position="418"/>
        <end position="420"/>
    </location>
    <ligand>
        <name>FAD</name>
        <dbReference type="ChEBI" id="CHEBI:57692"/>
    </ligand>
</feature>
<evidence type="ECO:0000256" key="7">
    <source>
        <dbReference type="ARBA" id="ARBA00048933"/>
    </source>
</evidence>
<dbReference type="PIRSF" id="PIRSF000362">
    <property type="entry name" value="FNR"/>
    <property type="match status" value="1"/>
</dbReference>
<dbReference type="PRINTS" id="PR00419">
    <property type="entry name" value="ADXRDTASE"/>
</dbReference>
<dbReference type="RefSeq" id="XP_018710448.1">
    <property type="nucleotide sequence ID" value="XM_018854286.1"/>
</dbReference>
<dbReference type="EC" id="1.18.1.6" evidence="8"/>
<evidence type="ECO:0000256" key="5">
    <source>
        <dbReference type="ARBA" id="ARBA00022857"/>
    </source>
</evidence>